<reference evidence="1 2" key="1">
    <citation type="submission" date="2021-10" db="EMBL/GenBank/DDBJ databases">
        <title>Anaerobic single-cell dispensing facilitates the cultivation of human gut bacteria.</title>
        <authorList>
            <person name="Afrizal A."/>
        </authorList>
    </citation>
    <scope>NUCLEOTIDE SEQUENCE [LARGE SCALE GENOMIC DNA]</scope>
    <source>
        <strain evidence="1 2">CLA-AA-H246</strain>
    </source>
</reference>
<accession>A0ABS8ER94</accession>
<proteinExistence type="predicted"/>
<dbReference type="EMBL" id="JAJEQE010000001">
    <property type="protein sequence ID" value="MCC2147701.1"/>
    <property type="molecule type" value="Genomic_DNA"/>
</dbReference>
<name>A0ABS8ER94_9FIRM</name>
<protein>
    <recommendedName>
        <fullName evidence="3">YolD-like family protein</fullName>
    </recommendedName>
</protein>
<keyword evidence="2" id="KW-1185">Reference proteome</keyword>
<gene>
    <name evidence="1" type="ORF">LKD42_00290</name>
</gene>
<evidence type="ECO:0000313" key="1">
    <source>
        <dbReference type="EMBL" id="MCC2147701.1"/>
    </source>
</evidence>
<dbReference type="RefSeq" id="WP_248834490.1">
    <property type="nucleotide sequence ID" value="NZ_JAJEQE010000001.1"/>
</dbReference>
<evidence type="ECO:0008006" key="3">
    <source>
        <dbReference type="Google" id="ProtNLM"/>
    </source>
</evidence>
<dbReference type="Proteomes" id="UP001299235">
    <property type="component" value="Unassembled WGS sequence"/>
</dbReference>
<evidence type="ECO:0000313" key="2">
    <source>
        <dbReference type="Proteomes" id="UP001299235"/>
    </source>
</evidence>
<comment type="caution">
    <text evidence="1">The sequence shown here is derived from an EMBL/GenBank/DDBJ whole genome shotgun (WGS) entry which is preliminary data.</text>
</comment>
<organism evidence="1 2">
    <name type="scientific">Hominisplanchenecus faecis</name>
    <dbReference type="NCBI Taxonomy" id="2885351"/>
    <lineage>
        <taxon>Bacteria</taxon>
        <taxon>Bacillati</taxon>
        <taxon>Bacillota</taxon>
        <taxon>Clostridia</taxon>
        <taxon>Lachnospirales</taxon>
        <taxon>Lachnospiraceae</taxon>
        <taxon>Hominisplanchenecus</taxon>
    </lineage>
</organism>
<sequence>MGKYDQIINLDRPFDSKHPAMSIHNRAAQFAPFDALTGFGGRIHEVSRLTDARIELTDEIKQVINDQLRQIEAHIKEQPLVTVTYFLPDKTKDVGSYQTLTTPAVKIDTYDERLHLEDDISIAFDDIIDIVIGAI</sequence>